<protein>
    <submittedName>
        <fullName evidence="1">Winged helix-turn-helix transcriptional regulator</fullName>
    </submittedName>
</protein>
<proteinExistence type="predicted"/>
<comment type="caution">
    <text evidence="1">The sequence shown here is derived from an EMBL/GenBank/DDBJ whole genome shotgun (WGS) entry which is preliminary data.</text>
</comment>
<reference evidence="1" key="1">
    <citation type="submission" date="2021-01" db="EMBL/GenBank/DDBJ databases">
        <authorList>
            <person name="Sun Q."/>
        </authorList>
    </citation>
    <scope>NUCLEOTIDE SEQUENCE</scope>
    <source>
        <strain evidence="1">YIM B02566</strain>
    </source>
</reference>
<dbReference type="Proteomes" id="UP000616151">
    <property type="component" value="Unassembled WGS sequence"/>
</dbReference>
<evidence type="ECO:0000313" key="2">
    <source>
        <dbReference type="Proteomes" id="UP000616151"/>
    </source>
</evidence>
<sequence>MDSFTAISDPTRRRIIGLLAERELSAGALAENFQMSAPAVSQHLKALKEARLVQVRIDGQRRIYSLNPQGLSEIDSWLDTVRRFWRGRLDALEEALRQPADPKKDNRS</sequence>
<dbReference type="EMBL" id="JAENHL010000007">
    <property type="protein sequence ID" value="MBK1868645.1"/>
    <property type="molecule type" value="Genomic_DNA"/>
</dbReference>
<evidence type="ECO:0000313" key="1">
    <source>
        <dbReference type="EMBL" id="MBK1868645.1"/>
    </source>
</evidence>
<keyword evidence="2" id="KW-1185">Reference proteome</keyword>
<accession>A0ACC5R7R4</accession>
<name>A0ACC5R7R4_9HYPH</name>
<organism evidence="1 2">
    <name type="scientific">Taklimakanibacter albus</name>
    <dbReference type="NCBI Taxonomy" id="2800327"/>
    <lineage>
        <taxon>Bacteria</taxon>
        <taxon>Pseudomonadati</taxon>
        <taxon>Pseudomonadota</taxon>
        <taxon>Alphaproteobacteria</taxon>
        <taxon>Hyphomicrobiales</taxon>
        <taxon>Aestuariivirgaceae</taxon>
        <taxon>Taklimakanibacter</taxon>
    </lineage>
</organism>
<gene>
    <name evidence="1" type="ORF">JHL16_19980</name>
</gene>